<evidence type="ECO:0000313" key="2">
    <source>
        <dbReference type="Proteomes" id="UP000679950"/>
    </source>
</evidence>
<protein>
    <submittedName>
        <fullName evidence="1">Uncharacterized protein</fullName>
    </submittedName>
</protein>
<sequence>MAMNCVTGDFHSSDTFQRGDLKDKELGFKKEVDQRRTSKIDLFNWFSIKWEKRGLLL</sequence>
<reference evidence="1 2" key="1">
    <citation type="submission" date="2021-03" db="EMBL/GenBank/DDBJ databases">
        <title>Antimicrobial resistance genes in bacteria isolated from Japanese honey, and their potential for conferring macrolide and lincosamide resistance in the American foulbrood pathogen Paenibacillus larvae.</title>
        <authorList>
            <person name="Okamoto M."/>
            <person name="Kumagai M."/>
            <person name="Kanamori H."/>
            <person name="Takamatsu D."/>
        </authorList>
    </citation>
    <scope>NUCLEOTIDE SEQUENCE [LARGE SCALE GENOMIC DNA]</scope>
    <source>
        <strain evidence="1 2">J8TS2</strain>
    </source>
</reference>
<gene>
    <name evidence="1" type="ORF">J8TS2_11420</name>
</gene>
<keyword evidence="2" id="KW-1185">Reference proteome</keyword>
<dbReference type="EMBL" id="BORB01000007">
    <property type="protein sequence ID" value="GIN56823.1"/>
    <property type="molecule type" value="Genomic_DNA"/>
</dbReference>
<dbReference type="Proteomes" id="UP000679950">
    <property type="component" value="Unassembled WGS sequence"/>
</dbReference>
<name>A0ABQ4KFS2_9BACI</name>
<proteinExistence type="predicted"/>
<comment type="caution">
    <text evidence="1">The sequence shown here is derived from an EMBL/GenBank/DDBJ whole genome shotgun (WGS) entry which is preliminary data.</text>
</comment>
<organism evidence="1 2">
    <name type="scientific">Lederbergia ruris</name>
    <dbReference type="NCBI Taxonomy" id="217495"/>
    <lineage>
        <taxon>Bacteria</taxon>
        <taxon>Bacillati</taxon>
        <taxon>Bacillota</taxon>
        <taxon>Bacilli</taxon>
        <taxon>Bacillales</taxon>
        <taxon>Bacillaceae</taxon>
        <taxon>Lederbergia</taxon>
    </lineage>
</organism>
<evidence type="ECO:0000313" key="1">
    <source>
        <dbReference type="EMBL" id="GIN56823.1"/>
    </source>
</evidence>
<accession>A0ABQ4KFS2</accession>